<keyword evidence="3" id="KW-1185">Reference proteome</keyword>
<dbReference type="STRING" id="1303921.BSEPE_1344"/>
<evidence type="ECO:0000313" key="3">
    <source>
        <dbReference type="Proteomes" id="UP000067399"/>
    </source>
</evidence>
<dbReference type="EMBL" id="AP013042">
    <property type="protein sequence ID" value="BAS68327.1"/>
    <property type="molecule type" value="Genomic_DNA"/>
</dbReference>
<dbReference type="OrthoDB" id="9812842at2"/>
<evidence type="ECO:0000313" key="2">
    <source>
        <dbReference type="EMBL" id="BAS68327.1"/>
    </source>
</evidence>
<evidence type="ECO:0000259" key="1">
    <source>
        <dbReference type="Pfam" id="PF22818"/>
    </source>
</evidence>
<reference evidence="2 3" key="2">
    <citation type="journal article" date="2016" name="ISME J.">
        <title>Heterogeneous composition of key metabolic gene clusters in a vent mussel symbiont population.</title>
        <authorList>
            <person name="Ikuta T."/>
            <person name="Takaki Y."/>
            <person name="Nagai Y."/>
            <person name="Shimamura S."/>
            <person name="Tsuda M."/>
            <person name="Kawagucci S."/>
            <person name="Aoki Y."/>
            <person name="Inoue K."/>
            <person name="Teruya M."/>
            <person name="Satou K."/>
            <person name="Teruya K."/>
            <person name="Shimoji M."/>
            <person name="Tamotsu H."/>
            <person name="Hirano T."/>
            <person name="Maruyama T."/>
            <person name="Yoshida T."/>
        </authorList>
    </citation>
    <scope>NUCLEOTIDE SEQUENCE [LARGE SCALE GENOMIC DNA]</scope>
    <source>
        <strain evidence="2 3">Myojin Knoll</strain>
    </source>
</reference>
<sequence>MNFFNFVVNSKHKSLVGHFPGNPIVPGAVIIEHVLQGFFELGGAKEEIFLPTVKFVKPILSNQRVTVFLKDISPTLVSFECICNDEVSVLGRLKIK</sequence>
<dbReference type="KEGG" id="ebh:BSEPE_1344"/>
<dbReference type="Proteomes" id="UP000067399">
    <property type="component" value="Chromosome"/>
</dbReference>
<feature type="domain" description="ApeI dehydratase-like" evidence="1">
    <location>
        <begin position="5"/>
        <end position="85"/>
    </location>
</feature>
<dbReference type="RefSeq" id="WP_066045422.1">
    <property type="nucleotide sequence ID" value="NZ_AP013042.1"/>
</dbReference>
<gene>
    <name evidence="2" type="ORF">BSEPE_1344</name>
</gene>
<keyword evidence="2" id="KW-0456">Lyase</keyword>
<dbReference type="InterPro" id="IPR054545">
    <property type="entry name" value="ApeI-like"/>
</dbReference>
<dbReference type="Gene3D" id="3.10.129.10">
    <property type="entry name" value="Hotdog Thioesterase"/>
    <property type="match status" value="1"/>
</dbReference>
<proteinExistence type="predicted"/>
<dbReference type="Pfam" id="PF22818">
    <property type="entry name" value="ApeI-like"/>
    <property type="match status" value="1"/>
</dbReference>
<protein>
    <recommendedName>
        <fullName evidence="1">ApeI dehydratase-like domain-containing protein</fullName>
    </recommendedName>
</protein>
<dbReference type="SUPFAM" id="SSF54637">
    <property type="entry name" value="Thioesterase/thiol ester dehydrase-isomerase"/>
    <property type="match status" value="1"/>
</dbReference>
<dbReference type="InterPro" id="IPR029069">
    <property type="entry name" value="HotDog_dom_sf"/>
</dbReference>
<accession>A0A0N7KBL2</accession>
<dbReference type="AlphaFoldDB" id="A0A0N7KBL2"/>
<name>A0A0N7KBL2_9GAMM</name>
<reference evidence="2 3" key="1">
    <citation type="journal article" date="2000" name="Mar. Ecol. Prog. Ser.">
        <title>Phylogenetic characterization of endosymbionts in three hydrothermal vent mussels: influence on host distributions.</title>
        <authorList>
            <person name="Fujiwara Y."/>
            <person name="Takai K."/>
            <person name="Uematsu K."/>
            <person name="Tsuchida S."/>
            <person name="Hunt J.C."/>
            <person name="Hashimoto J."/>
        </authorList>
    </citation>
    <scope>NUCLEOTIDE SEQUENCE [LARGE SCALE GENOMIC DNA]</scope>
    <source>
        <strain evidence="2 3">Myojin Knoll</strain>
    </source>
</reference>
<dbReference type="GO" id="GO:0016829">
    <property type="term" value="F:lyase activity"/>
    <property type="evidence" value="ECO:0007669"/>
    <property type="project" value="UniProtKB-KW"/>
</dbReference>
<organism evidence="2 3">
    <name type="scientific">endosymbiont of Bathymodiolus septemdierum str. Myojin knoll</name>
    <dbReference type="NCBI Taxonomy" id="1303921"/>
    <lineage>
        <taxon>Bacteria</taxon>
        <taxon>Pseudomonadati</taxon>
        <taxon>Pseudomonadota</taxon>
        <taxon>Gammaproteobacteria</taxon>
        <taxon>sulfur-oxidizing symbionts</taxon>
    </lineage>
</organism>